<feature type="transmembrane region" description="Helical" evidence="11">
    <location>
        <begin position="328"/>
        <end position="351"/>
    </location>
</feature>
<dbReference type="InterPro" id="IPR047103">
    <property type="entry name" value="MalF_P2_sf"/>
</dbReference>
<evidence type="ECO:0000313" key="14">
    <source>
        <dbReference type="EMBL" id="PSJ48455.1"/>
    </source>
</evidence>
<keyword evidence="7 12" id="KW-0762">Sugar transport</keyword>
<dbReference type="PANTHER" id="PTHR47314">
    <property type="entry name" value="MALTOSE/MALTODEXTRIN TRANSPORT SYSTEM PERMEASE PROTEIN MALF"/>
    <property type="match status" value="1"/>
</dbReference>
<keyword evidence="4 11" id="KW-0813">Transport</keyword>
<dbReference type="SUPFAM" id="SSF161098">
    <property type="entry name" value="MetI-like"/>
    <property type="match status" value="1"/>
</dbReference>
<evidence type="ECO:0000256" key="7">
    <source>
        <dbReference type="ARBA" id="ARBA00022597"/>
    </source>
</evidence>
<gene>
    <name evidence="14" type="ORF">C7I36_01135</name>
</gene>
<dbReference type="InterPro" id="IPR035906">
    <property type="entry name" value="MetI-like_sf"/>
</dbReference>
<dbReference type="Gene3D" id="3.10.650.10">
    <property type="entry name" value="MalF N-terminal region-like"/>
    <property type="match status" value="1"/>
</dbReference>
<dbReference type="GO" id="GO:0042956">
    <property type="term" value="P:maltodextrin transmembrane transport"/>
    <property type="evidence" value="ECO:0007669"/>
    <property type="project" value="TreeGrafter"/>
</dbReference>
<evidence type="ECO:0000256" key="8">
    <source>
        <dbReference type="ARBA" id="ARBA00022692"/>
    </source>
</evidence>
<evidence type="ECO:0000256" key="10">
    <source>
        <dbReference type="ARBA" id="ARBA00023136"/>
    </source>
</evidence>
<evidence type="ECO:0000256" key="11">
    <source>
        <dbReference type="RuleBase" id="RU363032"/>
    </source>
</evidence>
<sequence length="527" mass="57935">MQLSETTTLPLKSPAWPPLLAWLKWLCIVGVGLVNAWLVILMYAQGEMLFAMLTLVLVGSGLYLFANRRSYAWRYVYPGLAGMGLFVLFPLLCTIGIAFTNYSGKNQLSLERVQQVLQQQRFQSGRDLGFALYETDEGQWRLWLTDDDSGDAYLSDAFTLAAPPPAPLGASPAHEAPAGEAAPIRVITQHRAALSALAVVLPNGERLTMSSLRRFAASEPVYVPEGELVLLNRRSGERLAPNFDTGFYQPIDEGGHFVGEPVSPGFTVVIGWDNFLRVLQDKGIQVPFISIFIWTVLFSGLTVFFTLAVGMVLACLVQWEPLRGKGTYRLLLILPYAVPAFISILIFKGLFNQSFGEINMLLSGLFGISPDWFTDPLLARAMLVMVNTWLGYPYMMILCMGLLKAIPEDLYEASAMDGAGPLDNFLRITLPLLLKPLTPLLIASFAFNFNNFVLIQLLTNGRPDMIGTTTPAGYTDLLVSYTYRIAFEGSGTQDFGLAAAIATLIFLLVGALAVLNIKASKLELSEK</sequence>
<organism evidence="14 15">
    <name type="scientific">Zobellella taiwanensis</name>
    <dbReference type="NCBI Taxonomy" id="347535"/>
    <lineage>
        <taxon>Bacteria</taxon>
        <taxon>Pseudomonadati</taxon>
        <taxon>Pseudomonadota</taxon>
        <taxon>Gammaproteobacteria</taxon>
        <taxon>Aeromonadales</taxon>
        <taxon>Aeromonadaceae</taxon>
        <taxon>Zobellella</taxon>
    </lineage>
</organism>
<dbReference type="InterPro" id="IPR000515">
    <property type="entry name" value="MetI-like"/>
</dbReference>
<evidence type="ECO:0000256" key="6">
    <source>
        <dbReference type="ARBA" id="ARBA00022519"/>
    </source>
</evidence>
<dbReference type="FunFam" id="1.10.3720.10:FF:000030">
    <property type="entry name" value="Maltose ABC transporter permease MalF"/>
    <property type="match status" value="1"/>
</dbReference>
<accession>A0A2P7RE17</accession>
<dbReference type="SUPFAM" id="SSF160964">
    <property type="entry name" value="MalF N-terminal region-like"/>
    <property type="match status" value="1"/>
</dbReference>
<dbReference type="Gene3D" id="2.40.430.10">
    <property type="entry name" value="D-maltodextrin-binding protein, MBP"/>
    <property type="match status" value="1"/>
</dbReference>
<evidence type="ECO:0000259" key="13">
    <source>
        <dbReference type="PROSITE" id="PS50928"/>
    </source>
</evidence>
<keyword evidence="10 11" id="KW-0472">Membrane</keyword>
<dbReference type="InterPro" id="IPR035277">
    <property type="entry name" value="MalF_N"/>
</dbReference>
<dbReference type="Pfam" id="PF00528">
    <property type="entry name" value="BPD_transp_1"/>
    <property type="match status" value="1"/>
</dbReference>
<comment type="similarity">
    <text evidence="3 12">Belongs to the binding-protein-dependent transport system permease family. MalFG subfamily.</text>
</comment>
<protein>
    <recommendedName>
        <fullName evidence="12">Maltose/maltodextrin transport system permease protein</fullName>
    </recommendedName>
</protein>
<reference evidence="14 15" key="1">
    <citation type="submission" date="2018-03" db="EMBL/GenBank/DDBJ databases">
        <title>The draft genome of Zobellella taiwanensis JCM 13381.</title>
        <authorList>
            <person name="Liu L."/>
            <person name="Li L."/>
            <person name="Wang T."/>
            <person name="Zhang X."/>
            <person name="Liang L."/>
        </authorList>
    </citation>
    <scope>NUCLEOTIDE SEQUENCE [LARGE SCALE GENOMIC DNA]</scope>
    <source>
        <strain evidence="14 15">JCM 13381</strain>
    </source>
</reference>
<keyword evidence="5" id="KW-1003">Cell membrane</keyword>
<evidence type="ECO:0000256" key="9">
    <source>
        <dbReference type="ARBA" id="ARBA00022989"/>
    </source>
</evidence>
<feature type="transmembrane region" description="Helical" evidence="11">
    <location>
        <begin position="377"/>
        <end position="403"/>
    </location>
</feature>
<comment type="subunit">
    <text evidence="12">The complex is composed of two ATP-binding proteins (MalK), two transmembrane proteins (MalG and MalF) and a solute-binding protein (MalE).</text>
</comment>
<keyword evidence="9 11" id="KW-1133">Transmembrane helix</keyword>
<proteinExistence type="inferred from homology"/>
<dbReference type="InterPro" id="IPR029345">
    <property type="entry name" value="MalF_P2"/>
</dbReference>
<dbReference type="Gene3D" id="1.20.58.370">
    <property type="entry name" value="MalF N-terminal region-like"/>
    <property type="match status" value="1"/>
</dbReference>
<dbReference type="Pfam" id="PF14785">
    <property type="entry name" value="MalF_P2"/>
    <property type="match status" value="1"/>
</dbReference>
<feature type="transmembrane region" description="Helical" evidence="11">
    <location>
        <begin position="437"/>
        <end position="458"/>
    </location>
</feature>
<dbReference type="RefSeq" id="WP_106451907.1">
    <property type="nucleotide sequence ID" value="NZ_PXYH01000001.1"/>
</dbReference>
<evidence type="ECO:0000256" key="2">
    <source>
        <dbReference type="ARBA" id="ARBA00004429"/>
    </source>
</evidence>
<dbReference type="Gene3D" id="1.10.3720.10">
    <property type="entry name" value="MetI-like"/>
    <property type="match status" value="1"/>
</dbReference>
<dbReference type="NCBIfam" id="NF008232">
    <property type="entry name" value="PRK10999.1"/>
    <property type="match status" value="1"/>
</dbReference>
<dbReference type="GO" id="GO:0015423">
    <property type="term" value="F:ABC-type maltose transporter activity"/>
    <property type="evidence" value="ECO:0007669"/>
    <property type="project" value="TreeGrafter"/>
</dbReference>
<evidence type="ECO:0000256" key="3">
    <source>
        <dbReference type="ARBA" id="ARBA00009047"/>
    </source>
</evidence>
<feature type="transmembrane region" description="Helical" evidence="11">
    <location>
        <begin position="75"/>
        <end position="99"/>
    </location>
</feature>
<feature type="transmembrane region" description="Helical" evidence="11">
    <location>
        <begin position="49"/>
        <end position="66"/>
    </location>
</feature>
<keyword evidence="8 11" id="KW-0812">Transmembrane</keyword>
<evidence type="ECO:0000256" key="1">
    <source>
        <dbReference type="ARBA" id="ARBA00002264"/>
    </source>
</evidence>
<evidence type="ECO:0000256" key="5">
    <source>
        <dbReference type="ARBA" id="ARBA00022475"/>
    </source>
</evidence>
<comment type="function">
    <text evidence="1 12">Part of the ABC transporter complex MalEFGK involved in maltose/maltodextrin import. Probably responsible for the translocation of the substrate across the membrane.</text>
</comment>
<comment type="caution">
    <text evidence="14">The sequence shown here is derived from an EMBL/GenBank/DDBJ whole genome shotgun (WGS) entry which is preliminary data.</text>
</comment>
<dbReference type="Proteomes" id="UP000242181">
    <property type="component" value="Unassembled WGS sequence"/>
</dbReference>
<comment type="subcellular location">
    <subcellularLocation>
        <location evidence="2 12">Cell inner membrane</location>
        <topology evidence="2 12">Multi-pass membrane protein</topology>
    </subcellularLocation>
    <subcellularLocation>
        <location evidence="11">Cell membrane</location>
        <topology evidence="11">Multi-pass membrane protein</topology>
    </subcellularLocation>
</comment>
<dbReference type="EMBL" id="PXYH01000001">
    <property type="protein sequence ID" value="PSJ48455.1"/>
    <property type="molecule type" value="Genomic_DNA"/>
</dbReference>
<keyword evidence="15" id="KW-1185">Reference proteome</keyword>
<dbReference type="GO" id="GO:1990060">
    <property type="term" value="C:maltose transport complex"/>
    <property type="evidence" value="ECO:0007669"/>
    <property type="project" value="TreeGrafter"/>
</dbReference>
<feature type="transmembrane region" description="Helical" evidence="11">
    <location>
        <begin position="291"/>
        <end position="316"/>
    </location>
</feature>
<feature type="domain" description="ABC transmembrane type-1" evidence="13">
    <location>
        <begin position="292"/>
        <end position="516"/>
    </location>
</feature>
<dbReference type="AlphaFoldDB" id="A0A2P7RE17"/>
<dbReference type="CDD" id="cd06261">
    <property type="entry name" value="TM_PBP2"/>
    <property type="match status" value="1"/>
</dbReference>
<keyword evidence="6 12" id="KW-0997">Cell inner membrane</keyword>
<name>A0A2P7RE17_9GAMM</name>
<evidence type="ECO:0000256" key="4">
    <source>
        <dbReference type="ARBA" id="ARBA00022448"/>
    </source>
</evidence>
<dbReference type="OrthoDB" id="9785347at2"/>
<dbReference type="PANTHER" id="PTHR47314:SF1">
    <property type="entry name" value="MALTOSE_MALTODEXTRIN TRANSPORT SYSTEM PERMEASE PROTEIN MALF"/>
    <property type="match status" value="1"/>
</dbReference>
<evidence type="ECO:0000256" key="12">
    <source>
        <dbReference type="RuleBase" id="RU367050"/>
    </source>
</evidence>
<dbReference type="Pfam" id="PF20872">
    <property type="entry name" value="MalF_N_TM"/>
    <property type="match status" value="1"/>
</dbReference>
<evidence type="ECO:0000313" key="15">
    <source>
        <dbReference type="Proteomes" id="UP000242181"/>
    </source>
</evidence>
<feature type="transmembrane region" description="Helical" evidence="11">
    <location>
        <begin position="21"/>
        <end position="43"/>
    </location>
</feature>
<dbReference type="InterPro" id="IPR048464">
    <property type="entry name" value="MalF_N_TM"/>
</dbReference>
<dbReference type="PROSITE" id="PS50928">
    <property type="entry name" value="ABC_TM1"/>
    <property type="match status" value="1"/>
</dbReference>
<feature type="transmembrane region" description="Helical" evidence="11">
    <location>
        <begin position="495"/>
        <end position="517"/>
    </location>
</feature>